<name>A0A6J4Q2G3_9PSEU</name>
<dbReference type="EMBL" id="CADCUS010000479">
    <property type="protein sequence ID" value="CAA9431205.1"/>
    <property type="molecule type" value="Genomic_DNA"/>
</dbReference>
<organism evidence="2">
    <name type="scientific">uncultured Pseudonocardia sp</name>
    <dbReference type="NCBI Taxonomy" id="211455"/>
    <lineage>
        <taxon>Bacteria</taxon>
        <taxon>Bacillati</taxon>
        <taxon>Actinomycetota</taxon>
        <taxon>Actinomycetes</taxon>
        <taxon>Pseudonocardiales</taxon>
        <taxon>Pseudonocardiaceae</taxon>
        <taxon>Pseudonocardia</taxon>
        <taxon>environmental samples</taxon>
    </lineage>
</organism>
<gene>
    <name evidence="2" type="ORF">AVDCRST_MAG66-3326</name>
</gene>
<sequence length="39" mass="4455">ARQRRPRPRPARPRPRGRRHRRGGPPGRPARLGAARRAA</sequence>
<feature type="compositionally biased region" description="Low complexity" evidence="1">
    <location>
        <begin position="29"/>
        <end position="39"/>
    </location>
</feature>
<proteinExistence type="predicted"/>
<feature type="compositionally biased region" description="Basic residues" evidence="1">
    <location>
        <begin position="1"/>
        <end position="23"/>
    </location>
</feature>
<reference evidence="2" key="1">
    <citation type="submission" date="2020-02" db="EMBL/GenBank/DDBJ databases">
        <authorList>
            <person name="Meier V. D."/>
        </authorList>
    </citation>
    <scope>NUCLEOTIDE SEQUENCE</scope>
    <source>
        <strain evidence="2">AVDCRST_MAG66</strain>
    </source>
</reference>
<feature type="non-terminal residue" evidence="2">
    <location>
        <position position="1"/>
    </location>
</feature>
<evidence type="ECO:0000256" key="1">
    <source>
        <dbReference type="SAM" id="MobiDB-lite"/>
    </source>
</evidence>
<accession>A0A6J4Q2G3</accession>
<protein>
    <submittedName>
        <fullName evidence="2">Uncharacterized protein</fullName>
    </submittedName>
</protein>
<feature type="non-terminal residue" evidence="2">
    <location>
        <position position="39"/>
    </location>
</feature>
<evidence type="ECO:0000313" key="2">
    <source>
        <dbReference type="EMBL" id="CAA9431205.1"/>
    </source>
</evidence>
<dbReference type="AlphaFoldDB" id="A0A6J4Q2G3"/>
<feature type="region of interest" description="Disordered" evidence="1">
    <location>
        <begin position="1"/>
        <end position="39"/>
    </location>
</feature>